<evidence type="ECO:0000313" key="1">
    <source>
        <dbReference type="EMBL" id="MEJ8825792.1"/>
    </source>
</evidence>
<dbReference type="Gene3D" id="2.40.160.20">
    <property type="match status" value="1"/>
</dbReference>
<dbReference type="PANTHER" id="PTHR37315">
    <property type="entry name" value="UPF0311 PROTEIN BLR7842"/>
    <property type="match status" value="1"/>
</dbReference>
<gene>
    <name evidence="1" type="ORF">WKW80_27800</name>
</gene>
<organism evidence="1 2">
    <name type="scientific">Variovorax humicola</name>
    <dbReference type="NCBI Taxonomy" id="1769758"/>
    <lineage>
        <taxon>Bacteria</taxon>
        <taxon>Pseudomonadati</taxon>
        <taxon>Pseudomonadota</taxon>
        <taxon>Betaproteobacteria</taxon>
        <taxon>Burkholderiales</taxon>
        <taxon>Comamonadaceae</taxon>
        <taxon>Variovorax</taxon>
    </lineage>
</organism>
<proteinExistence type="predicted"/>
<dbReference type="Pfam" id="PF11578">
    <property type="entry name" value="DUF3237"/>
    <property type="match status" value="1"/>
</dbReference>
<dbReference type="InterPro" id="IPR020915">
    <property type="entry name" value="UPF0311"/>
</dbReference>
<dbReference type="RefSeq" id="WP_340366824.1">
    <property type="nucleotide sequence ID" value="NZ_JBBKZV010000026.1"/>
</dbReference>
<keyword evidence="2" id="KW-1185">Reference proteome</keyword>
<evidence type="ECO:0000313" key="2">
    <source>
        <dbReference type="Proteomes" id="UP001363010"/>
    </source>
</evidence>
<reference evidence="1 2" key="1">
    <citation type="submission" date="2024-03" db="EMBL/GenBank/DDBJ databases">
        <title>Novel species of the genus Variovorax.</title>
        <authorList>
            <person name="Liu Q."/>
            <person name="Xin Y.-H."/>
        </authorList>
    </citation>
    <scope>NUCLEOTIDE SEQUENCE [LARGE SCALE GENOMIC DNA]</scope>
    <source>
        <strain evidence="1 2">KACC 18501</strain>
    </source>
</reference>
<dbReference type="PANTHER" id="PTHR37315:SF1">
    <property type="entry name" value="UPF0311 PROTEIN BLR7842"/>
    <property type="match status" value="1"/>
</dbReference>
<accession>A0ABU8W6W8</accession>
<comment type="caution">
    <text evidence="1">The sequence shown here is derived from an EMBL/GenBank/DDBJ whole genome shotgun (WGS) entry which is preliminary data.</text>
</comment>
<name>A0ABU8W6W8_9BURK</name>
<sequence length="146" mass="15781">MTDQPIAPTLEWIYTAEVDVGPVRDLGPARGGHRFIVDILGGRFEGPALRGVVLSGGADRQWLRADGVKELDALYEMQCDDGAVLTIRNRVIVDNGAPGGRYARSVVEIHAPDGPHAWVNRRAFVGTLDSLAPARAAVRIRVFQVG</sequence>
<dbReference type="Proteomes" id="UP001363010">
    <property type="component" value="Unassembled WGS sequence"/>
</dbReference>
<dbReference type="EMBL" id="JBBKZV010000026">
    <property type="protein sequence ID" value="MEJ8825792.1"/>
    <property type="molecule type" value="Genomic_DNA"/>
</dbReference>
<protein>
    <submittedName>
        <fullName evidence="1">DUF3237 domain-containing protein</fullName>
    </submittedName>
</protein>